<evidence type="ECO:0000313" key="4">
    <source>
        <dbReference type="Proteomes" id="UP000182465"/>
    </source>
</evidence>
<name>A0A1J4U0Y7_9BACT</name>
<sequence length="125" mass="12887">MKNISKISTGLLIFLGLALIASPVLAAVAPDLFGINYAANVGLGTKEIRDVASKVINTLLGILGILALVIILIGGFRWMTAAGNEEGIASAKKTIAAGLIGLIIIFFAYAIVLFVFNVVGKSVTG</sequence>
<keyword evidence="1" id="KW-1133">Transmembrane helix</keyword>
<feature type="chain" id="PRO_5012837120" description="DUF2976 domain-containing protein" evidence="2">
    <location>
        <begin position="27"/>
        <end position="125"/>
    </location>
</feature>
<proteinExistence type="predicted"/>
<dbReference type="Proteomes" id="UP000182465">
    <property type="component" value="Unassembled WGS sequence"/>
</dbReference>
<keyword evidence="1" id="KW-0472">Membrane</keyword>
<dbReference type="AlphaFoldDB" id="A0A1J4U0Y7"/>
<accession>A0A1J4U0Y7</accession>
<feature type="transmembrane region" description="Helical" evidence="1">
    <location>
        <begin position="55"/>
        <end position="74"/>
    </location>
</feature>
<reference evidence="3 4" key="1">
    <citation type="journal article" date="2016" name="Environ. Microbiol.">
        <title>Genomic resolution of a cold subsurface aquifer community provides metabolic insights for novel microbes adapted to high CO concentrations.</title>
        <authorList>
            <person name="Probst A.J."/>
            <person name="Castelle C.J."/>
            <person name="Singh A."/>
            <person name="Brown C.T."/>
            <person name="Anantharaman K."/>
            <person name="Sharon I."/>
            <person name="Hug L.A."/>
            <person name="Burstein D."/>
            <person name="Emerson J.B."/>
            <person name="Thomas B.C."/>
            <person name="Banfield J.F."/>
        </authorList>
    </citation>
    <scope>NUCLEOTIDE SEQUENCE [LARGE SCALE GENOMIC DNA]</scope>
    <source>
        <strain evidence="3">CG1_02_38_13</strain>
    </source>
</reference>
<dbReference type="Pfam" id="PF18895">
    <property type="entry name" value="T4SS_pilin"/>
    <property type="match status" value="1"/>
</dbReference>
<feature type="transmembrane region" description="Helical" evidence="1">
    <location>
        <begin position="95"/>
        <end position="119"/>
    </location>
</feature>
<comment type="caution">
    <text evidence="3">The sequence shown here is derived from an EMBL/GenBank/DDBJ whole genome shotgun (WGS) entry which is preliminary data.</text>
</comment>
<protein>
    <recommendedName>
        <fullName evidence="5">DUF2976 domain-containing protein</fullName>
    </recommendedName>
</protein>
<dbReference type="InterPro" id="IPR043993">
    <property type="entry name" value="T4SS_pilin"/>
</dbReference>
<dbReference type="EMBL" id="MNVB01000059">
    <property type="protein sequence ID" value="OIO16509.1"/>
    <property type="molecule type" value="Genomic_DNA"/>
</dbReference>
<evidence type="ECO:0000256" key="2">
    <source>
        <dbReference type="SAM" id="SignalP"/>
    </source>
</evidence>
<keyword evidence="2" id="KW-0732">Signal</keyword>
<evidence type="ECO:0000313" key="3">
    <source>
        <dbReference type="EMBL" id="OIO16509.1"/>
    </source>
</evidence>
<organism evidence="3 4">
    <name type="scientific">Candidatus Kuenenbacteria bacterium CG1_02_38_13</name>
    <dbReference type="NCBI Taxonomy" id="1805235"/>
    <lineage>
        <taxon>Bacteria</taxon>
        <taxon>Candidatus Kueneniibacteriota</taxon>
    </lineage>
</organism>
<evidence type="ECO:0008006" key="5">
    <source>
        <dbReference type="Google" id="ProtNLM"/>
    </source>
</evidence>
<keyword evidence="1" id="KW-0812">Transmembrane</keyword>
<feature type="signal peptide" evidence="2">
    <location>
        <begin position="1"/>
        <end position="26"/>
    </location>
</feature>
<gene>
    <name evidence="3" type="ORF">AUJ29_02720</name>
</gene>
<evidence type="ECO:0000256" key="1">
    <source>
        <dbReference type="SAM" id="Phobius"/>
    </source>
</evidence>